<evidence type="ECO:0000313" key="2">
    <source>
        <dbReference type="EMBL" id="MDP4573531.1"/>
    </source>
</evidence>
<feature type="transmembrane region" description="Helical" evidence="1">
    <location>
        <begin position="21"/>
        <end position="38"/>
    </location>
</feature>
<name>A0ABT9HK61_9SPHN</name>
<comment type="caution">
    <text evidence="2">The sequence shown here is derived from an EMBL/GenBank/DDBJ whole genome shotgun (WGS) entry which is preliminary data.</text>
</comment>
<feature type="transmembrane region" description="Helical" evidence="1">
    <location>
        <begin position="220"/>
        <end position="238"/>
    </location>
</feature>
<feature type="transmembrane region" description="Helical" evidence="1">
    <location>
        <begin position="106"/>
        <end position="126"/>
    </location>
</feature>
<dbReference type="RefSeq" id="WP_305931032.1">
    <property type="nucleotide sequence ID" value="NZ_JAVAIM010000001.1"/>
</dbReference>
<keyword evidence="1" id="KW-0812">Transmembrane</keyword>
<dbReference type="EMBL" id="JAVAIM010000001">
    <property type="protein sequence ID" value="MDP4573531.1"/>
    <property type="molecule type" value="Genomic_DNA"/>
</dbReference>
<feature type="transmembrane region" description="Helical" evidence="1">
    <location>
        <begin position="181"/>
        <end position="200"/>
    </location>
</feature>
<organism evidence="2 3">
    <name type="scientific">Qipengyuania profundimaris</name>
    <dbReference type="NCBI Taxonomy" id="3067652"/>
    <lineage>
        <taxon>Bacteria</taxon>
        <taxon>Pseudomonadati</taxon>
        <taxon>Pseudomonadota</taxon>
        <taxon>Alphaproteobacteria</taxon>
        <taxon>Sphingomonadales</taxon>
        <taxon>Erythrobacteraceae</taxon>
        <taxon>Qipengyuania</taxon>
    </lineage>
</organism>
<protein>
    <submittedName>
        <fullName evidence="2">DUF2569 domain-containing protein</fullName>
    </submittedName>
</protein>
<gene>
    <name evidence="2" type="ORF">Q9K02_00075</name>
</gene>
<evidence type="ECO:0000256" key="1">
    <source>
        <dbReference type="SAM" id="Phobius"/>
    </source>
</evidence>
<proteinExistence type="predicted"/>
<keyword evidence="3" id="KW-1185">Reference proteome</keyword>
<sequence>MLEAKSRAIVANLRPFVDRAIPWWIVGWLALASLRIAFSPSPVTGIVDFASIFLPYALIALAPPMAFRLAEAAFPENETKWDDRVSLAFVGRWTKVDREAARGHRMFGPVGFMASLLVGMLLNVVIRSGEFLLAVPAITAAGPDWARAIFLAMAFEAIAMNFLYVVCFVMALRTIPLFPRMLALTWAFDIGLQLTTASVVKAQAGLPPEVATSLAGLLEGNITKVLISIMIWLPYLLLSDRVNVTYRSRLPG</sequence>
<reference evidence="2 3" key="1">
    <citation type="submission" date="2023-08" db="EMBL/GenBank/DDBJ databases">
        <title>genomic of G39.</title>
        <authorList>
            <person name="Wang Y."/>
        </authorList>
    </citation>
    <scope>NUCLEOTIDE SEQUENCE [LARGE SCALE GENOMIC DNA]</scope>
    <source>
        <strain evidence="2 3">G39</strain>
    </source>
</reference>
<feature type="transmembrane region" description="Helical" evidence="1">
    <location>
        <begin position="44"/>
        <end position="62"/>
    </location>
</feature>
<accession>A0ABT9HK61</accession>
<evidence type="ECO:0000313" key="3">
    <source>
        <dbReference type="Proteomes" id="UP001240639"/>
    </source>
</evidence>
<keyword evidence="1" id="KW-1133">Transmembrane helix</keyword>
<feature type="transmembrane region" description="Helical" evidence="1">
    <location>
        <begin position="146"/>
        <end position="169"/>
    </location>
</feature>
<keyword evidence="1" id="KW-0472">Membrane</keyword>
<dbReference type="Proteomes" id="UP001240639">
    <property type="component" value="Unassembled WGS sequence"/>
</dbReference>